<dbReference type="InterPro" id="IPR008333">
    <property type="entry name" value="Cbr1-like_FAD-bd_dom"/>
</dbReference>
<dbReference type="SUPFAM" id="SSF63380">
    <property type="entry name" value="Riboflavin synthase domain-like"/>
    <property type="match status" value="1"/>
</dbReference>
<dbReference type="Gene3D" id="3.40.50.80">
    <property type="entry name" value="Nucleotide-binding domain of ferredoxin-NADP reductase (FNR) module"/>
    <property type="match status" value="1"/>
</dbReference>
<accession>A0A7K1KXZ6</accession>
<dbReference type="PANTHER" id="PTHR47354">
    <property type="entry name" value="NADH OXIDOREDUCTASE HCR"/>
    <property type="match status" value="1"/>
</dbReference>
<dbReference type="PROSITE" id="PS51384">
    <property type="entry name" value="FAD_FR"/>
    <property type="match status" value="1"/>
</dbReference>
<dbReference type="InterPro" id="IPR001433">
    <property type="entry name" value="OxRdtase_FAD/NAD-bd"/>
</dbReference>
<feature type="region of interest" description="Disordered" evidence="4">
    <location>
        <begin position="272"/>
        <end position="291"/>
    </location>
</feature>
<dbReference type="InterPro" id="IPR017938">
    <property type="entry name" value="Riboflavin_synthase-like_b-brl"/>
</dbReference>
<comment type="caution">
    <text evidence="7">The sequence shown here is derived from an EMBL/GenBank/DDBJ whole genome shotgun (WGS) entry which is preliminary data.</text>
</comment>
<dbReference type="InterPro" id="IPR017927">
    <property type="entry name" value="FAD-bd_FR_type"/>
</dbReference>
<evidence type="ECO:0000256" key="1">
    <source>
        <dbReference type="ARBA" id="ARBA00001974"/>
    </source>
</evidence>
<dbReference type="RefSeq" id="WP_156215876.1">
    <property type="nucleotide sequence ID" value="NZ_WOFH01000003.1"/>
</dbReference>
<dbReference type="SUPFAM" id="SSF52343">
    <property type="entry name" value="Ferredoxin reductase-like, C-terminal NADP-linked domain"/>
    <property type="match status" value="1"/>
</dbReference>
<dbReference type="GO" id="GO:0051537">
    <property type="term" value="F:2 iron, 2 sulfur cluster binding"/>
    <property type="evidence" value="ECO:0007669"/>
    <property type="project" value="UniProtKB-KW"/>
</dbReference>
<dbReference type="InterPro" id="IPR012675">
    <property type="entry name" value="Beta-grasp_dom_sf"/>
</dbReference>
<dbReference type="InterPro" id="IPR036010">
    <property type="entry name" value="2Fe-2S_ferredoxin-like_sf"/>
</dbReference>
<proteinExistence type="predicted"/>
<dbReference type="Proteomes" id="UP000432015">
    <property type="component" value="Unassembled WGS sequence"/>
</dbReference>
<keyword evidence="2" id="KW-0001">2Fe-2S</keyword>
<dbReference type="PRINTS" id="PR00410">
    <property type="entry name" value="PHEHYDRXLASE"/>
</dbReference>
<evidence type="ECO:0000256" key="4">
    <source>
        <dbReference type="SAM" id="MobiDB-lite"/>
    </source>
</evidence>
<dbReference type="CDD" id="cd00207">
    <property type="entry name" value="fer2"/>
    <property type="match status" value="1"/>
</dbReference>
<dbReference type="InterPro" id="IPR039261">
    <property type="entry name" value="FNR_nucleotide-bd"/>
</dbReference>
<evidence type="ECO:0000256" key="2">
    <source>
        <dbReference type="ARBA" id="ARBA00022714"/>
    </source>
</evidence>
<gene>
    <name evidence="7" type="ORF">GNZ18_09475</name>
</gene>
<comment type="cofactor">
    <cofactor evidence="1">
        <name>FAD</name>
        <dbReference type="ChEBI" id="CHEBI:57692"/>
    </cofactor>
</comment>
<keyword evidence="3" id="KW-0411">Iron-sulfur</keyword>
<name>A0A7K1KXZ6_9ACTN</name>
<dbReference type="InterPro" id="IPR050415">
    <property type="entry name" value="MRET"/>
</dbReference>
<evidence type="ECO:0000256" key="3">
    <source>
        <dbReference type="ARBA" id="ARBA00023014"/>
    </source>
</evidence>
<dbReference type="PANTHER" id="PTHR47354:SF5">
    <property type="entry name" value="PROTEIN RFBI"/>
    <property type="match status" value="1"/>
</dbReference>
<keyword evidence="2" id="KW-0408">Iron</keyword>
<feature type="domain" description="FAD-binding FR-type" evidence="6">
    <location>
        <begin position="42"/>
        <end position="142"/>
    </location>
</feature>
<dbReference type="Gene3D" id="2.40.30.10">
    <property type="entry name" value="Translation factors"/>
    <property type="match status" value="1"/>
</dbReference>
<dbReference type="InterPro" id="IPR001041">
    <property type="entry name" value="2Fe-2S_ferredoxin-type"/>
</dbReference>
<dbReference type="CDD" id="cd06217">
    <property type="entry name" value="FNR_iron_sulfur_binding_3"/>
    <property type="match status" value="1"/>
</dbReference>
<dbReference type="EMBL" id="WOFH01000003">
    <property type="protein sequence ID" value="MUN36826.1"/>
    <property type="molecule type" value="Genomic_DNA"/>
</dbReference>
<feature type="domain" description="2Fe-2S ferredoxin-type" evidence="5">
    <location>
        <begin position="294"/>
        <end position="378"/>
    </location>
</feature>
<keyword evidence="8" id="KW-1185">Reference proteome</keyword>
<dbReference type="InterPro" id="IPR006058">
    <property type="entry name" value="2Fe2S_fd_BS"/>
</dbReference>
<evidence type="ECO:0000259" key="6">
    <source>
        <dbReference type="PROSITE" id="PS51384"/>
    </source>
</evidence>
<keyword evidence="2" id="KW-0479">Metal-binding</keyword>
<dbReference type="Pfam" id="PF00970">
    <property type="entry name" value="FAD_binding_6"/>
    <property type="match status" value="1"/>
</dbReference>
<dbReference type="AlphaFoldDB" id="A0A7K1KXZ6"/>
<dbReference type="PROSITE" id="PS51085">
    <property type="entry name" value="2FE2S_FER_2"/>
    <property type="match status" value="1"/>
</dbReference>
<organism evidence="7 8">
    <name type="scientific">Actinomadura litoris</name>
    <dbReference type="NCBI Taxonomy" id="2678616"/>
    <lineage>
        <taxon>Bacteria</taxon>
        <taxon>Bacillati</taxon>
        <taxon>Actinomycetota</taxon>
        <taxon>Actinomycetes</taxon>
        <taxon>Streptosporangiales</taxon>
        <taxon>Thermomonosporaceae</taxon>
        <taxon>Actinomadura</taxon>
    </lineage>
</organism>
<evidence type="ECO:0000259" key="5">
    <source>
        <dbReference type="PROSITE" id="PS51085"/>
    </source>
</evidence>
<dbReference type="SUPFAM" id="SSF54292">
    <property type="entry name" value="2Fe-2S ferredoxin-like"/>
    <property type="match status" value="1"/>
</dbReference>
<dbReference type="Pfam" id="PF00175">
    <property type="entry name" value="NAD_binding_1"/>
    <property type="match status" value="1"/>
</dbReference>
<dbReference type="PROSITE" id="PS00197">
    <property type="entry name" value="2FE2S_FER_1"/>
    <property type="match status" value="1"/>
</dbReference>
<dbReference type="Pfam" id="PF00111">
    <property type="entry name" value="Fer2"/>
    <property type="match status" value="1"/>
</dbReference>
<protein>
    <submittedName>
        <fullName evidence="7">2Fe-2S iron-sulfur cluster binding domain-containing protein</fullName>
    </submittedName>
</protein>
<evidence type="ECO:0000313" key="8">
    <source>
        <dbReference type="Proteomes" id="UP000432015"/>
    </source>
</evidence>
<evidence type="ECO:0000313" key="7">
    <source>
        <dbReference type="EMBL" id="MUN36826.1"/>
    </source>
</evidence>
<sequence>MTRPTAELYDGYEQVRAEIDARPPDRRDHVGQTRRRIDTFHPRRLALAVAEIVVETPTTKTFRMRRPDGGDLPPFLAGQYVTLFADGTTRPFAISSGPGTLDRYDLTVRRVPGGRISNLLLDTLKVGDTLTSTGPMGTFHHNPLFHGEDVVFLAGGSGVAPAMSMIRDITGQGLARRLHLIYGSRSSDDVIFEAELAAVTGAHRNIRVDHVVQDPAPGWTGRTGLIDSAAIAALAGPLGGRMVYVCGPQALYPHALQQLTRLRHPRRRTRFEANGAPARPQDQPHWPRDLPPEEEVTVTVRGTAFRTPRGRPLLDALEDNGVRPESACRSGECSLCRVRVLKGEVHSAEEARLRMADHASGHVHSCVAYPLTDVELDL</sequence>
<dbReference type="Gene3D" id="3.10.20.30">
    <property type="match status" value="1"/>
</dbReference>
<reference evidence="7 8" key="1">
    <citation type="submission" date="2019-11" db="EMBL/GenBank/DDBJ databases">
        <authorList>
            <person name="Cao P."/>
        </authorList>
    </citation>
    <scope>NUCLEOTIDE SEQUENCE [LARGE SCALE GENOMIC DNA]</scope>
    <source>
        <strain evidence="7 8">NEAU-AAG5</strain>
    </source>
</reference>
<dbReference type="GO" id="GO:0016491">
    <property type="term" value="F:oxidoreductase activity"/>
    <property type="evidence" value="ECO:0007669"/>
    <property type="project" value="InterPro"/>
</dbReference>